<proteinExistence type="predicted"/>
<dbReference type="EMBL" id="AJWZ01003408">
    <property type="protein sequence ID" value="EKC68325.1"/>
    <property type="molecule type" value="Genomic_DNA"/>
</dbReference>
<gene>
    <name evidence="1" type="ORF">OBE_04996</name>
</gene>
<evidence type="ECO:0000313" key="1">
    <source>
        <dbReference type="EMBL" id="EKC68325.1"/>
    </source>
</evidence>
<dbReference type="AlphaFoldDB" id="K1TPV3"/>
<dbReference type="Pfam" id="PF14903">
    <property type="entry name" value="WG_beta_rep"/>
    <property type="match status" value="4"/>
</dbReference>
<protein>
    <submittedName>
        <fullName evidence="1">KWG Leptospira repeat protein</fullName>
    </submittedName>
</protein>
<feature type="non-terminal residue" evidence="1">
    <location>
        <position position="1"/>
    </location>
</feature>
<comment type="caution">
    <text evidence="1">The sequence shown here is derived from an EMBL/GenBank/DDBJ whole genome shotgun (WGS) entry which is preliminary data.</text>
</comment>
<organism evidence="1">
    <name type="scientific">human gut metagenome</name>
    <dbReference type="NCBI Taxonomy" id="408170"/>
    <lineage>
        <taxon>unclassified sequences</taxon>
        <taxon>metagenomes</taxon>
        <taxon>organismal metagenomes</taxon>
    </lineage>
</organism>
<dbReference type="InterPro" id="IPR032774">
    <property type="entry name" value="WG_beta_rep"/>
</dbReference>
<sequence>KSGVIDKTGKIIINPEYDYIQIPNPSKPIFIALFDYNKDTQEYNSKVLNEKGKEILTSYKNVQAIPNNNTSSTNSYLTSILKYKQDDKYGIITIDGKTVTKPVYESIEVLEYKDEVLKVKQNDKFGLININGDVIIKPEYNSIATDSYYNQSSKYQKAGYIVNVVTEQGYRYGYINSQGKQVLDTMFTNVKRITEVKDDNNTYLITYKNGQAGILKNRSNCNRK</sequence>
<reference evidence="1" key="1">
    <citation type="journal article" date="2013" name="Environ. Microbiol.">
        <title>Microbiota from the distal guts of lean and obese adolescents exhibit partial functional redundancy besides clear differences in community structure.</title>
        <authorList>
            <person name="Ferrer M."/>
            <person name="Ruiz A."/>
            <person name="Lanza F."/>
            <person name="Haange S.B."/>
            <person name="Oberbach A."/>
            <person name="Till H."/>
            <person name="Bargiela R."/>
            <person name="Campoy C."/>
            <person name="Segura M.T."/>
            <person name="Richter M."/>
            <person name="von Bergen M."/>
            <person name="Seifert J."/>
            <person name="Suarez A."/>
        </authorList>
    </citation>
    <scope>NUCLEOTIDE SEQUENCE</scope>
</reference>
<accession>K1TPV3</accession>
<name>K1TPV3_9ZZZZ</name>
<dbReference type="PANTHER" id="PTHR37841">
    <property type="entry name" value="GLR2918 PROTEIN"/>
    <property type="match status" value="1"/>
</dbReference>
<dbReference type="PANTHER" id="PTHR37841:SF1">
    <property type="entry name" value="DUF3298 DOMAIN-CONTAINING PROTEIN"/>
    <property type="match status" value="1"/>
</dbReference>